<dbReference type="EMBL" id="MT631615">
    <property type="protein sequence ID" value="QNO55451.1"/>
    <property type="molecule type" value="Genomic_DNA"/>
</dbReference>
<dbReference type="Gene3D" id="1.25.40.10">
    <property type="entry name" value="Tetratricopeptide repeat domain"/>
    <property type="match status" value="2"/>
</dbReference>
<sequence length="381" mass="43457">MGEIRKGIEYDEQALAIAREIEDRQGVGVGLLSLGEADMVFGDWDKSLQLFNDALKLFETIESLTRQGETLSNIGELQINSGEWEDARKNLEKSLEIYNRTTPVGAIDVLVNLGELLSVEDKYEEAFSKFQKALTIASELELSPKKVKIFNNIGRAYLMEFESNKTQESLIQAKNYCESALNLAKDLQRPLDQGISLRTLGIVYFKYNKINKSKKHFTQSQGIFKTLGARYELARTYLELAKTLVENNELLEAEERTKVCAFDAIRGNFKELEVRSYMLLGDIVWEQDNSQYGYYLTALKTAIFNPKIYTRTIFLLIGRMKRMEKDTTIEFIAALKEVNIEVHFGTFLSALASKIRGKDYSIEGLPVELEEEFDNFTIASK</sequence>
<keyword evidence="1" id="KW-0802">TPR repeat</keyword>
<dbReference type="SMART" id="SM00028">
    <property type="entry name" value="TPR"/>
    <property type="match status" value="5"/>
</dbReference>
<dbReference type="AlphaFoldDB" id="A0A7G9Z5B7"/>
<dbReference type="InterPro" id="IPR019734">
    <property type="entry name" value="TPR_rpt"/>
</dbReference>
<dbReference type="SUPFAM" id="SSF48452">
    <property type="entry name" value="TPR-like"/>
    <property type="match status" value="2"/>
</dbReference>
<accession>A0A7G9Z5B7</accession>
<gene>
    <name evidence="2" type="ORF">DEIOECNE_00001</name>
</gene>
<organism evidence="2">
    <name type="scientific">Candidatus Methanophaga sp. ANME-1 ERB7</name>
    <dbReference type="NCBI Taxonomy" id="2759913"/>
    <lineage>
        <taxon>Archaea</taxon>
        <taxon>Methanobacteriati</taxon>
        <taxon>Methanobacteriota</taxon>
        <taxon>Stenosarchaea group</taxon>
        <taxon>Methanomicrobia</taxon>
        <taxon>Candidatus Methanophagales</taxon>
        <taxon>Candidatus Methanophagaceae</taxon>
        <taxon>Candidatus Methanophaga</taxon>
    </lineage>
</organism>
<proteinExistence type="predicted"/>
<protein>
    <submittedName>
        <fullName evidence="2">Uncharacterized protein</fullName>
    </submittedName>
</protein>
<reference evidence="2" key="1">
    <citation type="submission" date="2020-06" db="EMBL/GenBank/DDBJ databases">
        <title>Unique genomic features of the anaerobic methanotrophic archaea.</title>
        <authorList>
            <person name="Chadwick G.L."/>
            <person name="Skennerton C.T."/>
            <person name="Laso-Perez R."/>
            <person name="Leu A.O."/>
            <person name="Speth D.R."/>
            <person name="Yu H."/>
            <person name="Morgan-Lang C."/>
            <person name="Hatzenpichler R."/>
            <person name="Goudeau D."/>
            <person name="Malmstrom R."/>
            <person name="Brazelton W.J."/>
            <person name="Woyke T."/>
            <person name="Hallam S.J."/>
            <person name="Tyson G.W."/>
            <person name="Wegener G."/>
            <person name="Boetius A."/>
            <person name="Orphan V."/>
        </authorList>
    </citation>
    <scope>NUCLEOTIDE SEQUENCE</scope>
</reference>
<name>A0A7G9Z5B7_9EURY</name>
<evidence type="ECO:0000256" key="1">
    <source>
        <dbReference type="PROSITE-ProRule" id="PRU00339"/>
    </source>
</evidence>
<dbReference type="PROSITE" id="PS50005">
    <property type="entry name" value="TPR"/>
    <property type="match status" value="1"/>
</dbReference>
<evidence type="ECO:0000313" key="2">
    <source>
        <dbReference type="EMBL" id="QNO55451.1"/>
    </source>
</evidence>
<feature type="repeat" description="TPR" evidence="1">
    <location>
        <begin position="107"/>
        <end position="140"/>
    </location>
</feature>
<dbReference type="Pfam" id="PF13424">
    <property type="entry name" value="TPR_12"/>
    <property type="match status" value="1"/>
</dbReference>
<dbReference type="InterPro" id="IPR011990">
    <property type="entry name" value="TPR-like_helical_dom_sf"/>
</dbReference>
<dbReference type="PANTHER" id="PTHR10098">
    <property type="entry name" value="RAPSYN-RELATED"/>
    <property type="match status" value="1"/>
</dbReference>